<dbReference type="EMBL" id="VKGK01000018">
    <property type="protein sequence ID" value="TRY13559.1"/>
    <property type="molecule type" value="Genomic_DNA"/>
</dbReference>
<sequence length="69" mass="7775">MDDADLAVKHEERAEARERSRRMLAKPAKPSATNCVECDEVISQARRDAVAGVELCAECKAFEERRAKR</sequence>
<keyword evidence="3" id="KW-1185">Reference proteome</keyword>
<organism evidence="2 3">
    <name type="scientific">Shewanella hanedai</name>
    <name type="common">Alteromonas hanedai</name>
    <dbReference type="NCBI Taxonomy" id="25"/>
    <lineage>
        <taxon>Bacteria</taxon>
        <taxon>Pseudomonadati</taxon>
        <taxon>Pseudomonadota</taxon>
        <taxon>Gammaproteobacteria</taxon>
        <taxon>Alteromonadales</taxon>
        <taxon>Shewanellaceae</taxon>
        <taxon>Shewanella</taxon>
    </lineage>
</organism>
<evidence type="ECO:0000256" key="1">
    <source>
        <dbReference type="SAM" id="MobiDB-lite"/>
    </source>
</evidence>
<dbReference type="Gene3D" id="1.20.120.910">
    <property type="entry name" value="DksA, coiled-coil domain"/>
    <property type="match status" value="1"/>
</dbReference>
<dbReference type="OrthoDB" id="962301at2"/>
<accession>A0A553JM56</accession>
<dbReference type="AlphaFoldDB" id="A0A553JM56"/>
<name>A0A553JM56_SHEHA</name>
<feature type="compositionally biased region" description="Basic and acidic residues" evidence="1">
    <location>
        <begin position="1"/>
        <end position="18"/>
    </location>
</feature>
<reference evidence="3" key="1">
    <citation type="submission" date="2019-07" db="EMBL/GenBank/DDBJ databases">
        <title>Shewanella sp. YLB-08 draft genomic sequence.</title>
        <authorList>
            <person name="Yu L."/>
        </authorList>
    </citation>
    <scope>NUCLEOTIDE SEQUENCE [LARGE SCALE GENOMIC DNA]</scope>
    <source>
        <strain evidence="3">JCM 20706</strain>
    </source>
</reference>
<proteinExistence type="predicted"/>
<protein>
    <submittedName>
        <fullName evidence="2">Conjugal transfer protein TraR</fullName>
    </submittedName>
</protein>
<comment type="caution">
    <text evidence="2">The sequence shown here is derived from an EMBL/GenBank/DDBJ whole genome shotgun (WGS) entry which is preliminary data.</text>
</comment>
<evidence type="ECO:0000313" key="3">
    <source>
        <dbReference type="Proteomes" id="UP000318126"/>
    </source>
</evidence>
<feature type="region of interest" description="Disordered" evidence="1">
    <location>
        <begin position="1"/>
        <end position="25"/>
    </location>
</feature>
<gene>
    <name evidence="2" type="ORF">FN961_15075</name>
</gene>
<dbReference type="Proteomes" id="UP000318126">
    <property type="component" value="Unassembled WGS sequence"/>
</dbReference>
<dbReference type="RefSeq" id="WP_144041005.1">
    <property type="nucleotide sequence ID" value="NZ_BMPL01000011.1"/>
</dbReference>
<evidence type="ECO:0000313" key="2">
    <source>
        <dbReference type="EMBL" id="TRY13559.1"/>
    </source>
</evidence>